<organism evidence="1">
    <name type="scientific">Menopon gallinae</name>
    <name type="common">poultry shaft louse</name>
    <dbReference type="NCBI Taxonomy" id="328185"/>
    <lineage>
        <taxon>Eukaryota</taxon>
        <taxon>Metazoa</taxon>
        <taxon>Ecdysozoa</taxon>
        <taxon>Arthropoda</taxon>
        <taxon>Hexapoda</taxon>
        <taxon>Insecta</taxon>
        <taxon>Pterygota</taxon>
        <taxon>Neoptera</taxon>
        <taxon>Paraneoptera</taxon>
        <taxon>Psocodea</taxon>
        <taxon>Troctomorpha</taxon>
        <taxon>Phthiraptera</taxon>
        <taxon>Amblycera</taxon>
        <taxon>Menoponidae</taxon>
        <taxon>Menopon</taxon>
    </lineage>
</organism>
<dbReference type="PANTHER" id="PTHR15192">
    <property type="entry name" value="PROTEIN CBG05349"/>
    <property type="match status" value="1"/>
</dbReference>
<dbReference type="PANTHER" id="PTHR15192:SF8">
    <property type="entry name" value="FAD_NAD(P)-BINDING DOMAIN-CONTAINING PROTEIN"/>
    <property type="match status" value="1"/>
</dbReference>
<comment type="caution">
    <text evidence="1">The sequence shown here is derived from an EMBL/GenBank/DDBJ whole genome shotgun (WGS) entry which is preliminary data.</text>
</comment>
<proteinExistence type="predicted"/>
<gene>
    <name evidence="1" type="ORF">PYX00_002799</name>
</gene>
<accession>A0AAW2HZ89</accession>
<dbReference type="InterPro" id="IPR036188">
    <property type="entry name" value="FAD/NAD-bd_sf"/>
</dbReference>
<dbReference type="EMBL" id="JARGDH010000002">
    <property type="protein sequence ID" value="KAL0274747.1"/>
    <property type="molecule type" value="Genomic_DNA"/>
</dbReference>
<protein>
    <submittedName>
        <fullName evidence="1">Uncharacterized protein</fullName>
    </submittedName>
</protein>
<sequence length="579" mass="64194">MRDCNIIPNNGLEEELPDNGYKCIYKEVVIIGNGPSGITLSYLLSGHSPYYNRIPHPDPMLSARLIECSQKSLLHQDLAFLSQGIEGRSRNPVSLLIDSMTHPGADSGLEWPSLLTWKKSRKCMDHIVLGKGLPGGTWQGITDQVLTISPGRWMALPGLEFKEYKFQRAPASAVASYYLEYIKKHDLSSKMAPNTTVTLIQPLVSMPKRRARWRVWVNNGNGGTVNYECRHLILATGSSDKAGCLGVPGESFSFISHDLRGLEERLSLVEKISSLDTPKRYEDAKMSSSLDNIGNFKAKENVLRSTDNISRPVRNSSFCETDLKRLRDGYDLETKRGAKRLGSAAPPKNVFQSDVKSVENLNKVDDNFWTSLGEKDKVRHQSLGELSEGEQDLKRLPVLVVGAGLSAADAILTARRRNFPVVHAFRRTPAPAQLPPVMYPEYNEVYQLMQGMTESPDYRSLPGYQVTEFFDDTTVRLTNSSGSPKTLKISAAAILIGSQPDLSFLPKKLRNLGIDVNKPVDCKVNPVHIDPFSYKCLRAHPGLYALGPLVGDNFVRFLQGGAVAIASHILKENNLQNTT</sequence>
<reference evidence="1" key="1">
    <citation type="journal article" date="2024" name="Gigascience">
        <title>Chromosome-level genome of the poultry shaft louse Menopon gallinae provides insight into the host-switching and adaptive evolution of parasitic lice.</title>
        <authorList>
            <person name="Xu Y."/>
            <person name="Ma L."/>
            <person name="Liu S."/>
            <person name="Liang Y."/>
            <person name="Liu Q."/>
            <person name="He Z."/>
            <person name="Tian L."/>
            <person name="Duan Y."/>
            <person name="Cai W."/>
            <person name="Li H."/>
            <person name="Song F."/>
        </authorList>
    </citation>
    <scope>NUCLEOTIDE SEQUENCE</scope>
    <source>
        <strain evidence="1">Cailab_2023a</strain>
    </source>
</reference>
<name>A0AAW2HZ89_9NEOP</name>
<evidence type="ECO:0000313" key="1">
    <source>
        <dbReference type="EMBL" id="KAL0274747.1"/>
    </source>
</evidence>
<dbReference type="InterPro" id="IPR029731">
    <property type="entry name" value="OSGIN1/2"/>
</dbReference>
<dbReference type="EMBL" id="JARGDH010000002">
    <property type="protein sequence ID" value="KAL0274748.1"/>
    <property type="molecule type" value="Genomic_DNA"/>
</dbReference>
<dbReference type="AlphaFoldDB" id="A0AAW2HZ89"/>
<dbReference type="Gene3D" id="3.50.50.60">
    <property type="entry name" value="FAD/NAD(P)-binding domain"/>
    <property type="match status" value="1"/>
</dbReference>
<dbReference type="SUPFAM" id="SSF51905">
    <property type="entry name" value="FAD/NAD(P)-binding domain"/>
    <property type="match status" value="2"/>
</dbReference>